<keyword evidence="2" id="KW-1185">Reference proteome</keyword>
<accession>A0ACC0AZQ4</accession>
<proteinExistence type="predicted"/>
<dbReference type="Proteomes" id="UP001060085">
    <property type="component" value="Linkage Group LG04"/>
</dbReference>
<gene>
    <name evidence="1" type="ORF">M9H77_16237</name>
</gene>
<protein>
    <submittedName>
        <fullName evidence="1">Uncharacterized protein</fullName>
    </submittedName>
</protein>
<sequence length="301" mass="33225">MTLPIIFHTDHTAITSTAPSMDPTAWKLPPNDTQLLLTLNVDRGSPRADTWKSSTSIRPGEEWVVPQKVEEEAAATGAPIRDNLQSMAIIPCGLSCGRSYGAGSEATHLRAKSSRATTGLSPCCLEAEQRIMRQVEVVVSSVYTTFDKHIRWFAEQSNLLYTIMPQMIDIVRVAMTAVVPSISLLAATAVGASNARGVSVTDRRNSRRYFFLTEDRRRLLTNQGKKNSVSDVIGRSRNLNYMNPYPPAASPQITDPVHQRDVQPKSKWKEAAETDPTVLTSTHNHATVVASILSRNRRKNS</sequence>
<evidence type="ECO:0000313" key="1">
    <source>
        <dbReference type="EMBL" id="KAI5666384.1"/>
    </source>
</evidence>
<comment type="caution">
    <text evidence="1">The sequence shown here is derived from an EMBL/GenBank/DDBJ whole genome shotgun (WGS) entry which is preliminary data.</text>
</comment>
<organism evidence="1 2">
    <name type="scientific">Catharanthus roseus</name>
    <name type="common">Madagascar periwinkle</name>
    <name type="synonym">Vinca rosea</name>
    <dbReference type="NCBI Taxonomy" id="4058"/>
    <lineage>
        <taxon>Eukaryota</taxon>
        <taxon>Viridiplantae</taxon>
        <taxon>Streptophyta</taxon>
        <taxon>Embryophyta</taxon>
        <taxon>Tracheophyta</taxon>
        <taxon>Spermatophyta</taxon>
        <taxon>Magnoliopsida</taxon>
        <taxon>eudicotyledons</taxon>
        <taxon>Gunneridae</taxon>
        <taxon>Pentapetalae</taxon>
        <taxon>asterids</taxon>
        <taxon>lamiids</taxon>
        <taxon>Gentianales</taxon>
        <taxon>Apocynaceae</taxon>
        <taxon>Rauvolfioideae</taxon>
        <taxon>Vinceae</taxon>
        <taxon>Catharanthinae</taxon>
        <taxon>Catharanthus</taxon>
    </lineage>
</organism>
<evidence type="ECO:0000313" key="2">
    <source>
        <dbReference type="Proteomes" id="UP001060085"/>
    </source>
</evidence>
<reference evidence="2" key="1">
    <citation type="journal article" date="2023" name="Nat. Plants">
        <title>Single-cell RNA sequencing provides a high-resolution roadmap for understanding the multicellular compartmentation of specialized metabolism.</title>
        <authorList>
            <person name="Sun S."/>
            <person name="Shen X."/>
            <person name="Li Y."/>
            <person name="Li Y."/>
            <person name="Wang S."/>
            <person name="Li R."/>
            <person name="Zhang H."/>
            <person name="Shen G."/>
            <person name="Guo B."/>
            <person name="Wei J."/>
            <person name="Xu J."/>
            <person name="St-Pierre B."/>
            <person name="Chen S."/>
            <person name="Sun C."/>
        </authorList>
    </citation>
    <scope>NUCLEOTIDE SEQUENCE [LARGE SCALE GENOMIC DNA]</scope>
</reference>
<name>A0ACC0AZQ4_CATRO</name>
<dbReference type="EMBL" id="CM044704">
    <property type="protein sequence ID" value="KAI5666384.1"/>
    <property type="molecule type" value="Genomic_DNA"/>
</dbReference>